<name>A0A2C5XRP1_9HYPO</name>
<evidence type="ECO:0000256" key="2">
    <source>
        <dbReference type="ARBA" id="ARBA00022980"/>
    </source>
</evidence>
<dbReference type="PANTHER" id="PTHR12534:SF0">
    <property type="entry name" value="SMALL RIBOSOMAL SUBUNIT PROTEIN US2M"/>
    <property type="match status" value="1"/>
</dbReference>
<dbReference type="PROSITE" id="PS00962">
    <property type="entry name" value="RIBOSOMAL_S2_1"/>
    <property type="match status" value="1"/>
</dbReference>
<keyword evidence="3" id="KW-0687">Ribonucleoprotein</keyword>
<dbReference type="PANTHER" id="PTHR12534">
    <property type="entry name" value="30S RIBOSOMAL PROTEIN S2 PROKARYOTIC AND ORGANELLAR"/>
    <property type="match status" value="1"/>
</dbReference>
<dbReference type="InterPro" id="IPR005706">
    <property type="entry name" value="Ribosomal_uS2_bac/mit/plastid"/>
</dbReference>
<sequence>MSVMAIATQTVELAMHKCSLALGQGHRVIVLARPWHGVRTLSTQHKDAANSEQHDQNDMASKVVFKPLFSLKRKQREAAESILTLRADSVVKRQGDAWTKPHQFGDKILSPAQQYNEFRRFRKQTHALGSKVEKRYVPGELIANPPGPEDVTLEMLMAAQTHLGHCTSIWNPANSRYIYGARQGIHIISLETTAAHLRRAARLVEGVSYNGGIILFSGTRKGQMEIVTMASELSGGCHLFTKWMPGGITNRDVILQFKDTKVINHMDHEIKGFDTYKSSARPLLPDLVVCLNPLENYVLLQECATKGIPTIGIIDTNAEPSWVTYTIPANDDSLRSVGVIAGVLGRAGQRGRDQRLREAVQGSVPWNTPESLRRHMKKEVLAALRKKKEAMAMMPSKGEGEEEDEHELLRKRYDDEMLDVNDEEMVAILRKASIGY</sequence>
<dbReference type="SUPFAM" id="SSF52313">
    <property type="entry name" value="Ribosomal protein S2"/>
    <property type="match status" value="1"/>
</dbReference>
<evidence type="ECO:0000313" key="4">
    <source>
        <dbReference type="EMBL" id="PHH59117.1"/>
    </source>
</evidence>
<dbReference type="OrthoDB" id="2320368at2759"/>
<evidence type="ECO:0000313" key="5">
    <source>
        <dbReference type="Proteomes" id="UP000226192"/>
    </source>
</evidence>
<dbReference type="EMBL" id="NJET01000238">
    <property type="protein sequence ID" value="PHH59117.1"/>
    <property type="molecule type" value="Genomic_DNA"/>
</dbReference>
<dbReference type="PRINTS" id="PR00395">
    <property type="entry name" value="RIBOSOMALS2"/>
</dbReference>
<dbReference type="Gene3D" id="3.40.50.10490">
    <property type="entry name" value="Glucose-6-phosphate isomerase like protein, domain 1"/>
    <property type="match status" value="1"/>
</dbReference>
<comment type="similarity">
    <text evidence="1">Belongs to the universal ribosomal protein uS2 family.</text>
</comment>
<gene>
    <name evidence="4" type="ORF">CDD81_3711</name>
</gene>
<dbReference type="CDD" id="cd01425">
    <property type="entry name" value="RPS2"/>
    <property type="match status" value="1"/>
</dbReference>
<dbReference type="InterPro" id="IPR023591">
    <property type="entry name" value="Ribosomal_uS2_flav_dom_sf"/>
</dbReference>
<protein>
    <recommendedName>
        <fullName evidence="6">Ribosomal protein S2</fullName>
    </recommendedName>
</protein>
<evidence type="ECO:0000256" key="3">
    <source>
        <dbReference type="ARBA" id="ARBA00023274"/>
    </source>
</evidence>
<dbReference type="InterPro" id="IPR018130">
    <property type="entry name" value="Ribosomal_uS2_CS"/>
</dbReference>
<dbReference type="GO" id="GO:0003735">
    <property type="term" value="F:structural constituent of ribosome"/>
    <property type="evidence" value="ECO:0007669"/>
    <property type="project" value="InterPro"/>
</dbReference>
<dbReference type="HAMAP" id="MF_00291_B">
    <property type="entry name" value="Ribosomal_uS2_B"/>
    <property type="match status" value="1"/>
</dbReference>
<dbReference type="Pfam" id="PF00318">
    <property type="entry name" value="Ribosomal_S2"/>
    <property type="match status" value="1"/>
</dbReference>
<dbReference type="GO" id="GO:0005763">
    <property type="term" value="C:mitochondrial small ribosomal subunit"/>
    <property type="evidence" value="ECO:0007669"/>
    <property type="project" value="TreeGrafter"/>
</dbReference>
<proteinExistence type="inferred from homology"/>
<organism evidence="4 5">
    <name type="scientific">Ophiocordyceps australis</name>
    <dbReference type="NCBI Taxonomy" id="1399860"/>
    <lineage>
        <taxon>Eukaryota</taxon>
        <taxon>Fungi</taxon>
        <taxon>Dikarya</taxon>
        <taxon>Ascomycota</taxon>
        <taxon>Pezizomycotina</taxon>
        <taxon>Sordariomycetes</taxon>
        <taxon>Hypocreomycetidae</taxon>
        <taxon>Hypocreales</taxon>
        <taxon>Ophiocordycipitaceae</taxon>
        <taxon>Ophiocordyceps</taxon>
    </lineage>
</organism>
<dbReference type="InterPro" id="IPR001865">
    <property type="entry name" value="Ribosomal_uS2"/>
</dbReference>
<reference evidence="4 5" key="1">
    <citation type="submission" date="2017-06" db="EMBL/GenBank/DDBJ databases">
        <title>Ant-infecting Ophiocordyceps genomes reveal a high diversity of potential behavioral manipulation genes and a possible major role for enterotoxins.</title>
        <authorList>
            <person name="De Bekker C."/>
            <person name="Evans H.C."/>
            <person name="Brachmann A."/>
            <person name="Hughes D.P."/>
        </authorList>
    </citation>
    <scope>NUCLEOTIDE SEQUENCE [LARGE SCALE GENOMIC DNA]</scope>
    <source>
        <strain evidence="4 5">Map64</strain>
    </source>
</reference>
<dbReference type="Proteomes" id="UP000226192">
    <property type="component" value="Unassembled WGS sequence"/>
</dbReference>
<comment type="caution">
    <text evidence="4">The sequence shown here is derived from an EMBL/GenBank/DDBJ whole genome shotgun (WGS) entry which is preliminary data.</text>
</comment>
<evidence type="ECO:0000256" key="1">
    <source>
        <dbReference type="ARBA" id="ARBA00006242"/>
    </source>
</evidence>
<keyword evidence="5" id="KW-1185">Reference proteome</keyword>
<accession>A0A2C5XRP1</accession>
<evidence type="ECO:0008006" key="6">
    <source>
        <dbReference type="Google" id="ProtNLM"/>
    </source>
</evidence>
<dbReference type="AlphaFoldDB" id="A0A2C5XRP1"/>
<dbReference type="GO" id="GO:0006412">
    <property type="term" value="P:translation"/>
    <property type="evidence" value="ECO:0007669"/>
    <property type="project" value="InterPro"/>
</dbReference>
<dbReference type="STRING" id="1399860.A0A2C5XRP1"/>
<keyword evidence="2" id="KW-0689">Ribosomal protein</keyword>